<feature type="compositionally biased region" description="Basic and acidic residues" evidence="2">
    <location>
        <begin position="512"/>
        <end position="530"/>
    </location>
</feature>
<evidence type="ECO:0000256" key="2">
    <source>
        <dbReference type="SAM" id="MobiDB-lite"/>
    </source>
</evidence>
<feature type="region of interest" description="Disordered" evidence="2">
    <location>
        <begin position="480"/>
        <end position="530"/>
    </location>
</feature>
<feature type="region of interest" description="Disordered" evidence="2">
    <location>
        <begin position="758"/>
        <end position="791"/>
    </location>
</feature>
<feature type="compositionally biased region" description="Low complexity" evidence="2">
    <location>
        <begin position="758"/>
        <end position="778"/>
    </location>
</feature>
<accession>A0A7X6RIK0</accession>
<keyword evidence="4" id="KW-1185">Reference proteome</keyword>
<proteinExistence type="predicted"/>
<feature type="coiled-coil region" evidence="1">
    <location>
        <begin position="111"/>
        <end position="189"/>
    </location>
</feature>
<feature type="region of interest" description="Disordered" evidence="2">
    <location>
        <begin position="227"/>
        <end position="257"/>
    </location>
</feature>
<sequence length="854" mass="88494">MTALASRLGAKSFVAGFAGGAAESLYDNDFKFDATDIVKQGLLGGAGSWGGDKLSGLGNKLGPKAAGAGRLERLAADRQNDINRLSRNLPKNRQDVIDAERAAGNGSKGPLDTANDDLTRLNNEIRNLESKKRLSNKDAQALADKKVEAQKLNNQLDDALNKAQNPRALKVAKRQKDLLDQKLNAAKKKYGDDLFKDSKGLNKFGWGRTGLRALGSGTVSGIGSLYNALTGDDEGPGKPPHQGGKDGGGDPGGDTPYQPVKFVWDGPEFLGEEPFVRNSTMFPGIEGNGFLIRPKDLSVNLADWYAGPSDSFAKSLHDNYALFGDLKNKKEVKYTETPQLTEALVKYGVKSKGMEDYTTVVNDFNERARKFDKNDRDMLAKVTKSDTSVEEVSKQGATDIGNLIAGMNKAVTSMRESDPGSFVAALIQGYGELIDTTELAAGQNVITAADLQKMADTYDQKLNAGLADVGKNLQSNIDSRLAGLENPGGGNLADPNLGTGGDDSKIPSWADPGKEDSPTDADKSAVDRAAQDAIDRIEQSAGQGVPTGGGAGLGGMGAGVDPGLGAAGMLPEMLSGMALPAMMRNGMMGNGLMGDGLMGDPLAGAGTRALDDRVDRLQQATTPPPAQQASQTPWSNQNQNQNTATPAAHTPPDGANSTQQGTGTTPPVPGADGKVPHTFRNGKVQRVWPAVDVALTAAESNTKDTDAKAAYAGTAAKWSDNKQIGASIDPSQLMTGDVATWDDGHSAIVVIWDPNADSAAPAAPATPSPDAAVPASGPGPSPDAGGGGADEGKAEIVINGELKPLPEVLAGSEFGAFSGFRHPNGIEGTGGATGDHTAPPPDAGVMPAVAVQTA</sequence>
<reference evidence="3 4" key="1">
    <citation type="submission" date="2020-04" db="EMBL/GenBank/DDBJ databases">
        <title>MicrobeNet Type strains.</title>
        <authorList>
            <person name="Nicholson A.C."/>
        </authorList>
    </citation>
    <scope>NUCLEOTIDE SEQUENCE [LARGE SCALE GENOMIC DNA]</scope>
    <source>
        <strain evidence="3 4">DSM 44445</strain>
    </source>
</reference>
<keyword evidence="1" id="KW-0175">Coiled coil</keyword>
<evidence type="ECO:0000313" key="3">
    <source>
        <dbReference type="EMBL" id="NKY87231.1"/>
    </source>
</evidence>
<evidence type="ECO:0000313" key="4">
    <source>
        <dbReference type="Proteomes" id="UP000523447"/>
    </source>
</evidence>
<dbReference type="Proteomes" id="UP000523447">
    <property type="component" value="Unassembled WGS sequence"/>
</dbReference>
<comment type="caution">
    <text evidence="3">The sequence shown here is derived from an EMBL/GenBank/DDBJ whole genome shotgun (WGS) entry which is preliminary data.</text>
</comment>
<organism evidence="3 4">
    <name type="scientific">Nocardia veterana</name>
    <dbReference type="NCBI Taxonomy" id="132249"/>
    <lineage>
        <taxon>Bacteria</taxon>
        <taxon>Bacillati</taxon>
        <taxon>Actinomycetota</taxon>
        <taxon>Actinomycetes</taxon>
        <taxon>Mycobacteriales</taxon>
        <taxon>Nocardiaceae</taxon>
        <taxon>Nocardia</taxon>
    </lineage>
</organism>
<protein>
    <submittedName>
        <fullName evidence="3">Uncharacterized protein</fullName>
    </submittedName>
</protein>
<dbReference type="AlphaFoldDB" id="A0A7X6RIK0"/>
<feature type="compositionally biased region" description="Low complexity" evidence="2">
    <location>
        <begin position="627"/>
        <end position="652"/>
    </location>
</feature>
<evidence type="ECO:0000256" key="1">
    <source>
        <dbReference type="SAM" id="Coils"/>
    </source>
</evidence>
<gene>
    <name evidence="3" type="ORF">HGA07_16520</name>
</gene>
<name>A0A7X6RIK0_9NOCA</name>
<feature type="region of interest" description="Disordered" evidence="2">
    <location>
        <begin position="822"/>
        <end position="854"/>
    </location>
</feature>
<dbReference type="EMBL" id="JAAXPE010000016">
    <property type="protein sequence ID" value="NKY87231.1"/>
    <property type="molecule type" value="Genomic_DNA"/>
</dbReference>
<dbReference type="RefSeq" id="WP_157171658.1">
    <property type="nucleotide sequence ID" value="NZ_CAWPHS010000008.1"/>
</dbReference>
<feature type="region of interest" description="Disordered" evidence="2">
    <location>
        <begin position="619"/>
        <end position="678"/>
    </location>
</feature>